<dbReference type="HAMAP" id="MF_00834">
    <property type="entry name" value="BioA"/>
    <property type="match status" value="1"/>
</dbReference>
<evidence type="ECO:0000256" key="7">
    <source>
        <dbReference type="ARBA" id="ARBA00022898"/>
    </source>
</evidence>
<dbReference type="SUPFAM" id="SSF53383">
    <property type="entry name" value="PLP-dependent transferases"/>
    <property type="match status" value="1"/>
</dbReference>
<dbReference type="eggNOG" id="COG0161">
    <property type="taxonomic scope" value="Bacteria"/>
</dbReference>
<keyword evidence="6 9" id="KW-0093">Biotin biosynthesis</keyword>
<feature type="site" description="Participates in the substrate recognition with KAPA and in a stacking interaction with the adenine ring of SAM" evidence="9">
    <location>
        <position position="18"/>
    </location>
</feature>
<feature type="binding site" evidence="9">
    <location>
        <begin position="113"/>
        <end position="114"/>
    </location>
    <ligand>
        <name>pyridoxal 5'-phosphate</name>
        <dbReference type="ChEBI" id="CHEBI:597326"/>
    </ligand>
</feature>
<evidence type="ECO:0000256" key="6">
    <source>
        <dbReference type="ARBA" id="ARBA00022756"/>
    </source>
</evidence>
<comment type="similarity">
    <text evidence="9">Belongs to the class-III pyridoxal-phosphate-dependent aminotransferase family. BioA subfamily.</text>
</comment>
<dbReference type="GO" id="GO:0004015">
    <property type="term" value="F:adenosylmethionine-8-amino-7-oxononanoate transaminase activity"/>
    <property type="evidence" value="ECO:0007669"/>
    <property type="project" value="UniProtKB-UniRule"/>
</dbReference>
<dbReference type="InterPro" id="IPR015421">
    <property type="entry name" value="PyrdxlP-dep_Trfase_major"/>
</dbReference>
<keyword evidence="11" id="KW-1185">Reference proteome</keyword>
<dbReference type="CDD" id="cd00610">
    <property type="entry name" value="OAT_like"/>
    <property type="match status" value="1"/>
</dbReference>
<comment type="subcellular location">
    <subcellularLocation>
        <location evidence="9">Cytoplasm</location>
    </subcellularLocation>
</comment>
<dbReference type="FunFam" id="3.40.640.10:FF:000041">
    <property type="entry name" value="Adenosylmethionine-8-amino-7-oxononanoate aminotransferase"/>
    <property type="match status" value="1"/>
</dbReference>
<dbReference type="UniPathway" id="UPA00078">
    <property type="reaction ID" value="UER00160"/>
</dbReference>
<comment type="function">
    <text evidence="9">Catalyzes the transfer of the alpha-amino group from S-adenosyl-L-methionine (SAM) to 7-keto-8-aminopelargonic acid (KAPA) to form 7,8-diaminopelargonic acid (DAPA). It is the only aminotransferase known to utilize SAM as an amino donor.</text>
</comment>
<dbReference type="PIRSF" id="PIRSF000521">
    <property type="entry name" value="Transaminase_4ab_Lys_Orn"/>
    <property type="match status" value="1"/>
</dbReference>
<evidence type="ECO:0000256" key="2">
    <source>
        <dbReference type="ARBA" id="ARBA00005063"/>
    </source>
</evidence>
<keyword evidence="3 9" id="KW-0032">Aminotransferase</keyword>
<feature type="binding site" evidence="9">
    <location>
        <position position="53"/>
    </location>
    <ligand>
        <name>substrate</name>
    </ligand>
</feature>
<evidence type="ECO:0000313" key="11">
    <source>
        <dbReference type="Proteomes" id="UP000009145"/>
    </source>
</evidence>
<dbReference type="InterPro" id="IPR015424">
    <property type="entry name" value="PyrdxlP-dep_Trfase"/>
</dbReference>
<dbReference type="STRING" id="754477.Q7C_309"/>
<feature type="binding site" evidence="9">
    <location>
        <position position="309"/>
    </location>
    <ligand>
        <name>substrate</name>
    </ligand>
</feature>
<dbReference type="PANTHER" id="PTHR42684:SF17">
    <property type="entry name" value="ADENOSYLMETHIONINE-8-AMINO-7-OXONONANOATE AMINOTRANSFERASE"/>
    <property type="match status" value="1"/>
</dbReference>
<sequence length="435" mass="47478">MTQSDNLAFDAAHLWHPYSSVTQPPLLHEVVSASGVYLNLADGRRVIDGMSSWWSAIHGYNHPRLNQAAKDQIDKMAHVMFGGLTHDPAVSLARRLIDLTDPALDYVFLADTGSVSVEVAIKMALQYWIAQGKSQRHTLLTVRGGYHGDTFGAMSVCDPVNGMHSHFSGVLAKQIFAPPPQCGSDEDWHERDIEPVRALIAQHHDTMAAVIIEPLVQGAGGMRFYSAHYLKALRQLCDEYGLLLIFDEIATGFGRTGHLFAYQAADVVPDILCLGKALTGGYMTLAATLCSQQVATGISADGQGVLMHGPTFMGNPLACRVACESIDLLLASDWQQSVQSISAQLQSDLAPLAKQDLVKDVRVKGAIGVVELTVPLDPHMDWLPAFIVDQGVWIRPFRHLIYIMPPYIINTQQLRVLTHAIAQIVAAVSEKESST</sequence>
<feature type="binding site" evidence="9">
    <location>
        <position position="146"/>
    </location>
    <ligand>
        <name>substrate</name>
    </ligand>
</feature>
<dbReference type="Pfam" id="PF00202">
    <property type="entry name" value="Aminotran_3"/>
    <property type="match status" value="1"/>
</dbReference>
<reference evidence="10 11" key="1">
    <citation type="journal article" date="2012" name="J. Bacteriol.">
        <title>Complete genome sequences of Methylophaga sp. strain JAM1 and Methylophaga sp. strain JAM7.</title>
        <authorList>
            <person name="Villeneuve C."/>
            <person name="Martineau C."/>
            <person name="Mauffrey F."/>
            <person name="Villemur R."/>
        </authorList>
    </citation>
    <scope>NUCLEOTIDE SEQUENCE [LARGE SCALE GENOMIC DNA]</scope>
    <source>
        <strain evidence="10 11">JAM7</strain>
    </source>
</reference>
<dbReference type="Gene3D" id="3.40.640.10">
    <property type="entry name" value="Type I PLP-dependent aspartate aminotransferase-like (Major domain)"/>
    <property type="match status" value="1"/>
</dbReference>
<evidence type="ECO:0000256" key="8">
    <source>
        <dbReference type="ARBA" id="ARBA00048449"/>
    </source>
</evidence>
<dbReference type="NCBIfam" id="TIGR00508">
    <property type="entry name" value="bioA"/>
    <property type="match status" value="1"/>
</dbReference>
<feature type="binding site" evidence="9">
    <location>
        <begin position="310"/>
        <end position="311"/>
    </location>
    <ligand>
        <name>pyridoxal 5'-phosphate</name>
        <dbReference type="ChEBI" id="CHEBI:597326"/>
    </ligand>
</feature>
<dbReference type="KEGG" id="mec:Q7C_309"/>
<dbReference type="HOGENOM" id="CLU_016922_4_3_6"/>
<dbReference type="AlphaFoldDB" id="I1YEZ5"/>
<feature type="binding site" evidence="9">
    <location>
        <position position="395"/>
    </location>
    <ligand>
        <name>substrate</name>
    </ligand>
</feature>
<feature type="binding site" evidence="9">
    <location>
        <position position="276"/>
    </location>
    <ligand>
        <name>substrate</name>
    </ligand>
</feature>
<dbReference type="PANTHER" id="PTHR42684">
    <property type="entry name" value="ADENOSYLMETHIONINE-8-AMINO-7-OXONONANOATE AMINOTRANSFERASE"/>
    <property type="match status" value="1"/>
</dbReference>
<dbReference type="InterPro" id="IPR005815">
    <property type="entry name" value="BioA"/>
</dbReference>
<evidence type="ECO:0000256" key="1">
    <source>
        <dbReference type="ARBA" id="ARBA00001933"/>
    </source>
</evidence>
<dbReference type="NCBIfam" id="NF005940">
    <property type="entry name" value="PRK07986.1"/>
    <property type="match status" value="1"/>
</dbReference>
<dbReference type="GO" id="GO:0009102">
    <property type="term" value="P:biotin biosynthetic process"/>
    <property type="evidence" value="ECO:0007669"/>
    <property type="project" value="UniProtKB-UniRule"/>
</dbReference>
<evidence type="ECO:0000256" key="3">
    <source>
        <dbReference type="ARBA" id="ARBA00022576"/>
    </source>
</evidence>
<keyword evidence="5 9" id="KW-0949">S-adenosyl-L-methionine</keyword>
<gene>
    <name evidence="9" type="primary">bioA</name>
    <name evidence="10" type="ordered locus">Q7C_309</name>
</gene>
<dbReference type="InterPro" id="IPR005814">
    <property type="entry name" value="Aminotrans_3"/>
</dbReference>
<protein>
    <recommendedName>
        <fullName evidence="9">Adenosylmethionine-8-amino-7-oxononanoate aminotransferase</fullName>
        <ecNumber evidence="9">2.6.1.62</ecNumber>
    </recommendedName>
    <alternativeName>
        <fullName evidence="9">7,8-diamino-pelargonic acid aminotransferase</fullName>
        <shortName evidence="9">DAPA AT</shortName>
        <shortName evidence="9">DAPA aminotransferase</shortName>
    </alternativeName>
    <alternativeName>
        <fullName evidence="9">7,8-diaminononanoate synthase</fullName>
        <shortName evidence="9">DANS</shortName>
    </alternativeName>
    <alternativeName>
        <fullName evidence="9">Diaminopelargonic acid synthase</fullName>
    </alternativeName>
</protein>
<feature type="modified residue" description="N6-(pyridoxal phosphate)lysine" evidence="9">
    <location>
        <position position="276"/>
    </location>
</feature>
<dbReference type="GO" id="GO:0030170">
    <property type="term" value="F:pyridoxal phosphate binding"/>
    <property type="evidence" value="ECO:0007669"/>
    <property type="project" value="UniProtKB-UniRule"/>
</dbReference>
<dbReference type="EC" id="2.6.1.62" evidence="9"/>
<evidence type="ECO:0000256" key="9">
    <source>
        <dbReference type="HAMAP-Rule" id="MF_00834"/>
    </source>
</evidence>
<dbReference type="NCBIfam" id="NF004624">
    <property type="entry name" value="PRK05964.1"/>
    <property type="match status" value="1"/>
</dbReference>
<evidence type="ECO:0000313" key="10">
    <source>
        <dbReference type="EMBL" id="AFJ01488.1"/>
    </source>
</evidence>
<dbReference type="PATRIC" id="fig|754477.3.peg.307"/>
<dbReference type="Gene3D" id="3.90.1150.10">
    <property type="entry name" value="Aspartate Aminotransferase, domain 1"/>
    <property type="match status" value="1"/>
</dbReference>
<name>I1YEZ5_METFJ</name>
<accession>I1YEZ5</accession>
<dbReference type="PROSITE" id="PS00600">
    <property type="entry name" value="AA_TRANSFER_CLASS_3"/>
    <property type="match status" value="1"/>
</dbReference>
<evidence type="ECO:0000256" key="5">
    <source>
        <dbReference type="ARBA" id="ARBA00022691"/>
    </source>
</evidence>
<dbReference type="RefSeq" id="WP_014702938.1">
    <property type="nucleotide sequence ID" value="NC_017856.1"/>
</dbReference>
<comment type="pathway">
    <text evidence="2 9">Cofactor biosynthesis; biotin biosynthesis; 7,8-diaminononanoate from 8-amino-7-oxononanoate (SAM route): step 1/1.</text>
</comment>
<dbReference type="EMBL" id="CP003380">
    <property type="protein sequence ID" value="AFJ01488.1"/>
    <property type="molecule type" value="Genomic_DNA"/>
</dbReference>
<dbReference type="OrthoDB" id="9801052at2"/>
<keyword evidence="7 9" id="KW-0663">Pyridoxal phosphate</keyword>
<comment type="cofactor">
    <cofactor evidence="1 9">
        <name>pyridoxal 5'-phosphate</name>
        <dbReference type="ChEBI" id="CHEBI:597326"/>
    </cofactor>
</comment>
<feature type="binding site" evidence="9">
    <location>
        <position position="247"/>
    </location>
    <ligand>
        <name>pyridoxal 5'-phosphate</name>
        <dbReference type="ChEBI" id="CHEBI:597326"/>
    </ligand>
</feature>
<keyword evidence="9" id="KW-0963">Cytoplasm</keyword>
<proteinExistence type="inferred from homology"/>
<evidence type="ECO:0000256" key="4">
    <source>
        <dbReference type="ARBA" id="ARBA00022679"/>
    </source>
</evidence>
<dbReference type="Proteomes" id="UP000009145">
    <property type="component" value="Chromosome"/>
</dbReference>
<dbReference type="InterPro" id="IPR049704">
    <property type="entry name" value="Aminotrans_3_PPA_site"/>
</dbReference>
<dbReference type="GO" id="GO:0005737">
    <property type="term" value="C:cytoplasm"/>
    <property type="evidence" value="ECO:0007669"/>
    <property type="project" value="UniProtKB-SubCell"/>
</dbReference>
<dbReference type="InterPro" id="IPR015422">
    <property type="entry name" value="PyrdxlP-dep_Trfase_small"/>
</dbReference>
<organism evidence="10 11">
    <name type="scientific">Methylophaga frappieri (strain ATCC BAA-2434 / DSM 25690 / JAM7)</name>
    <dbReference type="NCBI Taxonomy" id="754477"/>
    <lineage>
        <taxon>Bacteria</taxon>
        <taxon>Pseudomonadati</taxon>
        <taxon>Pseudomonadota</taxon>
        <taxon>Gammaproteobacteria</taxon>
        <taxon>Thiotrichales</taxon>
        <taxon>Piscirickettsiaceae</taxon>
        <taxon>Methylophaga</taxon>
    </lineage>
</organism>
<keyword evidence="4 9" id="KW-0808">Transferase</keyword>
<comment type="catalytic activity">
    <reaction evidence="8 9">
        <text>(8S)-8-amino-7-oxononanoate + S-adenosyl-L-methionine = S-adenosyl-4-methylsulfanyl-2-oxobutanoate + (7R,8S)-7,8-diammoniononanoate</text>
        <dbReference type="Rhea" id="RHEA:16861"/>
        <dbReference type="ChEBI" id="CHEBI:16490"/>
        <dbReference type="ChEBI" id="CHEBI:59789"/>
        <dbReference type="ChEBI" id="CHEBI:149468"/>
        <dbReference type="ChEBI" id="CHEBI:149469"/>
        <dbReference type="EC" id="2.6.1.62"/>
    </reaction>
</comment>
<comment type="subunit">
    <text evidence="9">Homodimer.</text>
</comment>